<dbReference type="Proteomes" id="UP000244060">
    <property type="component" value="Unassembled WGS sequence"/>
</dbReference>
<protein>
    <submittedName>
        <fullName evidence="3">Glycosyltransferase involved in cell wall biosynthesis</fullName>
    </submittedName>
</protein>
<dbReference type="Gene3D" id="3.90.550.10">
    <property type="entry name" value="Spore Coat Polysaccharide Biosynthesis Protein SpsA, Chain A"/>
    <property type="match status" value="1"/>
</dbReference>
<dbReference type="AlphaFoldDB" id="A0A2T5JSP2"/>
<dbReference type="InterPro" id="IPR001173">
    <property type="entry name" value="Glyco_trans_2-like"/>
</dbReference>
<dbReference type="PANTHER" id="PTHR43630:SF2">
    <property type="entry name" value="GLYCOSYLTRANSFERASE"/>
    <property type="match status" value="1"/>
</dbReference>
<proteinExistence type="inferred from homology"/>
<gene>
    <name evidence="3" type="ORF">C8J28_12613</name>
</gene>
<dbReference type="GO" id="GO:0016740">
    <property type="term" value="F:transferase activity"/>
    <property type="evidence" value="ECO:0007669"/>
    <property type="project" value="UniProtKB-KW"/>
</dbReference>
<dbReference type="EMBL" id="QAOT01000026">
    <property type="protein sequence ID" value="PTR11621.1"/>
    <property type="molecule type" value="Genomic_DNA"/>
</dbReference>
<dbReference type="Pfam" id="PF00535">
    <property type="entry name" value="Glycos_transf_2"/>
    <property type="match status" value="1"/>
</dbReference>
<sequence>MLTVVILTRDEERHIARAISSVAGIADRILVVDSGSSDRTAEIAKGLGAEVLHNAWRNYATQFNWALDRLPDSTQWIMRLDADEIVSPELAVQIAATLPRLGPEVEGIVVGRRMAFMGRVIRHGGLFPIRVVRIFRHGKGRCENRWMDEHVIVRGAVCDLPGELLDDNLNSLTWWTEKHNSYASREVVDLLNLEYGFMASDRTADMCTGQARTKRWLKERVYARLPGGLRAFAYFLYRYVMRGGFLDGREGLAFHVLQGFWYRFLVDMKLQEVRRLMRSHDIDIATAIRRVLNIEVATQ</sequence>
<dbReference type="PANTHER" id="PTHR43630">
    <property type="entry name" value="POLY-BETA-1,6-N-ACETYL-D-GLUCOSAMINE SYNTHASE"/>
    <property type="match status" value="1"/>
</dbReference>
<dbReference type="SUPFAM" id="SSF53448">
    <property type="entry name" value="Nucleotide-diphospho-sugar transferases"/>
    <property type="match status" value="1"/>
</dbReference>
<organism evidence="3 4">
    <name type="scientific">Cereibacter azotoformans</name>
    <dbReference type="NCBI Taxonomy" id="43057"/>
    <lineage>
        <taxon>Bacteria</taxon>
        <taxon>Pseudomonadati</taxon>
        <taxon>Pseudomonadota</taxon>
        <taxon>Alphaproteobacteria</taxon>
        <taxon>Rhodobacterales</taxon>
        <taxon>Paracoccaceae</taxon>
        <taxon>Cereibacter</taxon>
    </lineage>
</organism>
<keyword evidence="4" id="KW-1185">Reference proteome</keyword>
<dbReference type="CDD" id="cd02511">
    <property type="entry name" value="Beta4Glucosyltransferase"/>
    <property type="match status" value="1"/>
</dbReference>
<comment type="similarity">
    <text evidence="1">Belongs to the glycosyltransferase 2 family. WaaE/KdtX subfamily.</text>
</comment>
<keyword evidence="3" id="KW-0808">Transferase</keyword>
<dbReference type="InterPro" id="IPR029044">
    <property type="entry name" value="Nucleotide-diphossugar_trans"/>
</dbReference>
<evidence type="ECO:0000256" key="1">
    <source>
        <dbReference type="ARBA" id="ARBA00038494"/>
    </source>
</evidence>
<evidence type="ECO:0000313" key="3">
    <source>
        <dbReference type="EMBL" id="PTR11621.1"/>
    </source>
</evidence>
<evidence type="ECO:0000259" key="2">
    <source>
        <dbReference type="Pfam" id="PF00535"/>
    </source>
</evidence>
<dbReference type="OrthoDB" id="9815923at2"/>
<name>A0A2T5JSP2_9RHOB</name>
<evidence type="ECO:0000313" key="4">
    <source>
        <dbReference type="Proteomes" id="UP000244060"/>
    </source>
</evidence>
<feature type="domain" description="Glycosyltransferase 2-like" evidence="2">
    <location>
        <begin position="3"/>
        <end position="97"/>
    </location>
</feature>
<reference evidence="3 4" key="1">
    <citation type="submission" date="2018-04" db="EMBL/GenBank/DDBJ databases">
        <title>Genomic Encyclopedia of Type Strains, Phase III (KMG-III): the genomes of soil and plant-associated and newly described type strains.</title>
        <authorList>
            <person name="Whitman W."/>
        </authorList>
    </citation>
    <scope>NUCLEOTIDE SEQUENCE [LARGE SCALE GENOMIC DNA]</scope>
    <source>
        <strain evidence="3 4">KA25</strain>
    </source>
</reference>
<accession>A0A2T5JSP2</accession>
<comment type="caution">
    <text evidence="3">The sequence shown here is derived from an EMBL/GenBank/DDBJ whole genome shotgun (WGS) entry which is preliminary data.</text>
</comment>
<dbReference type="RefSeq" id="WP_108222456.1">
    <property type="nucleotide sequence ID" value="NZ_QAOT01000026.1"/>
</dbReference>